<name>A0AAN8TLR8_SOLBU</name>
<accession>A0AAN8TLR8</accession>
<proteinExistence type="predicted"/>
<comment type="caution">
    <text evidence="1">The sequence shown here is derived from an EMBL/GenBank/DDBJ whole genome shotgun (WGS) entry which is preliminary data.</text>
</comment>
<dbReference type="Proteomes" id="UP001371456">
    <property type="component" value="Unassembled WGS sequence"/>
</dbReference>
<reference evidence="1 2" key="1">
    <citation type="submission" date="2024-02" db="EMBL/GenBank/DDBJ databases">
        <title>de novo genome assembly of Solanum bulbocastanum strain 11H21.</title>
        <authorList>
            <person name="Hosaka A.J."/>
        </authorList>
    </citation>
    <scope>NUCLEOTIDE SEQUENCE [LARGE SCALE GENOMIC DNA]</scope>
    <source>
        <tissue evidence="1">Young leaves</tissue>
    </source>
</reference>
<evidence type="ECO:0000313" key="2">
    <source>
        <dbReference type="Proteomes" id="UP001371456"/>
    </source>
</evidence>
<keyword evidence="2" id="KW-1185">Reference proteome</keyword>
<gene>
    <name evidence="1" type="ORF">RDI58_016102</name>
</gene>
<dbReference type="AlphaFoldDB" id="A0AAN8TLR8"/>
<sequence length="96" mass="10671">MSSFLASISPLRRLHPFISIAVRILHGESSLLSSFFHHRNQQSPPPSYTSSKFKDTIPSSSLFAANFIFSGEIDFPAATTKKPVHENHPNPPQLLL</sequence>
<dbReference type="EMBL" id="JBANQN010000006">
    <property type="protein sequence ID" value="KAK6787577.1"/>
    <property type="molecule type" value="Genomic_DNA"/>
</dbReference>
<evidence type="ECO:0000313" key="1">
    <source>
        <dbReference type="EMBL" id="KAK6787577.1"/>
    </source>
</evidence>
<protein>
    <submittedName>
        <fullName evidence="1">Uncharacterized protein</fullName>
    </submittedName>
</protein>
<organism evidence="1 2">
    <name type="scientific">Solanum bulbocastanum</name>
    <name type="common">Wild potato</name>
    <dbReference type="NCBI Taxonomy" id="147425"/>
    <lineage>
        <taxon>Eukaryota</taxon>
        <taxon>Viridiplantae</taxon>
        <taxon>Streptophyta</taxon>
        <taxon>Embryophyta</taxon>
        <taxon>Tracheophyta</taxon>
        <taxon>Spermatophyta</taxon>
        <taxon>Magnoliopsida</taxon>
        <taxon>eudicotyledons</taxon>
        <taxon>Gunneridae</taxon>
        <taxon>Pentapetalae</taxon>
        <taxon>asterids</taxon>
        <taxon>lamiids</taxon>
        <taxon>Solanales</taxon>
        <taxon>Solanaceae</taxon>
        <taxon>Solanoideae</taxon>
        <taxon>Solaneae</taxon>
        <taxon>Solanum</taxon>
    </lineage>
</organism>